<comment type="function">
    <text evidence="1">Component of the EKC/KEOPS complex that is required for the formation of a threonylcarbamoyl group on adenosine at position 37 (t(6)A37) in tRNAs that read codons beginning with adenine. The complex is probably involved in the transfer of the threonylcarbamoyl moiety of threonylcarbamoyl-AMP (TC-AMP) to the N6 group of A37. BUD32 has ATPase activity in the context of the EKC/KEOPS complex and likely plays a supporting role to the catalytic subunit KAE1. The EKC/KEOPS complex also promotes both telomere uncapping and telomere elongation. The complex is required for efficient recruitment of transcriptional coactivators.</text>
</comment>
<dbReference type="PROSITE" id="PS00107">
    <property type="entry name" value="PROTEIN_KINASE_ATP"/>
    <property type="match status" value="1"/>
</dbReference>
<dbReference type="PANTHER" id="PTHR44167:SF24">
    <property type="entry name" value="SERINE_THREONINE-PROTEIN KINASE CHK2"/>
    <property type="match status" value="1"/>
</dbReference>
<comment type="caution">
    <text evidence="13">The sequence shown here is derived from an EMBL/GenBank/DDBJ whole genome shotgun (WGS) entry which is preliminary data.</text>
</comment>
<comment type="catalytic activity">
    <reaction evidence="9">
        <text>L-seryl-[protein] + ATP = O-phospho-L-seryl-[protein] + ADP + H(+)</text>
        <dbReference type="Rhea" id="RHEA:17989"/>
        <dbReference type="Rhea" id="RHEA-COMP:9863"/>
        <dbReference type="Rhea" id="RHEA-COMP:11604"/>
        <dbReference type="ChEBI" id="CHEBI:15378"/>
        <dbReference type="ChEBI" id="CHEBI:29999"/>
        <dbReference type="ChEBI" id="CHEBI:30616"/>
        <dbReference type="ChEBI" id="CHEBI:83421"/>
        <dbReference type="ChEBI" id="CHEBI:456216"/>
        <dbReference type="EC" id="2.7.11.1"/>
    </reaction>
</comment>
<reference evidence="13" key="1">
    <citation type="submission" date="2021-03" db="EMBL/GenBank/DDBJ databases">
        <authorList>
            <person name="Tagirdzhanova G."/>
        </authorList>
    </citation>
    <scope>NUCLEOTIDE SEQUENCE</scope>
</reference>
<dbReference type="PROSITE" id="PS50011">
    <property type="entry name" value="PROTEIN_KINASE_DOM"/>
    <property type="match status" value="1"/>
</dbReference>
<name>A0A8H3I403_9LECA</name>
<feature type="binding site" evidence="10">
    <location>
        <position position="267"/>
    </location>
    <ligand>
        <name>ATP</name>
        <dbReference type="ChEBI" id="CHEBI:30616"/>
    </ligand>
</feature>
<dbReference type="GO" id="GO:0004674">
    <property type="term" value="F:protein serine/threonine kinase activity"/>
    <property type="evidence" value="ECO:0007669"/>
    <property type="project" value="UniProtKB-EC"/>
</dbReference>
<evidence type="ECO:0000256" key="10">
    <source>
        <dbReference type="PROSITE-ProRule" id="PRU10141"/>
    </source>
</evidence>
<evidence type="ECO:0000313" key="13">
    <source>
        <dbReference type="EMBL" id="CAF9914167.1"/>
    </source>
</evidence>
<protein>
    <recommendedName>
        <fullName evidence="5">EKC/KEOPS complex subunit BUD32</fullName>
        <ecNumber evidence="3">2.7.11.1</ecNumber>
    </recommendedName>
    <alternativeName>
        <fullName evidence="6 7">Atypical Serine/threonine protein kinase BUD32</fullName>
    </alternativeName>
    <alternativeName>
        <fullName evidence="4">EKC/KEOPS complex subunit bud32</fullName>
    </alternativeName>
</protein>
<dbReference type="AlphaFoldDB" id="A0A8H3I403"/>
<keyword evidence="14" id="KW-1185">Reference proteome</keyword>
<dbReference type="InterPro" id="IPR017441">
    <property type="entry name" value="Protein_kinase_ATP_BS"/>
</dbReference>
<evidence type="ECO:0000256" key="1">
    <source>
        <dbReference type="ARBA" id="ARBA00003747"/>
    </source>
</evidence>
<evidence type="ECO:0000256" key="4">
    <source>
        <dbReference type="ARBA" id="ARBA00013948"/>
    </source>
</evidence>
<keyword evidence="10" id="KW-0067">ATP-binding</keyword>
<evidence type="ECO:0000256" key="7">
    <source>
        <dbReference type="ARBA" id="ARBA00033194"/>
    </source>
</evidence>
<evidence type="ECO:0000313" key="14">
    <source>
        <dbReference type="Proteomes" id="UP000664169"/>
    </source>
</evidence>
<evidence type="ECO:0000256" key="9">
    <source>
        <dbReference type="ARBA" id="ARBA00048679"/>
    </source>
</evidence>
<dbReference type="GO" id="GO:0005524">
    <property type="term" value="F:ATP binding"/>
    <property type="evidence" value="ECO:0007669"/>
    <property type="project" value="UniProtKB-UniRule"/>
</dbReference>
<dbReference type="InterPro" id="IPR000719">
    <property type="entry name" value="Prot_kinase_dom"/>
</dbReference>
<evidence type="ECO:0000256" key="2">
    <source>
        <dbReference type="ARBA" id="ARBA00011534"/>
    </source>
</evidence>
<keyword evidence="10" id="KW-0547">Nucleotide-binding</keyword>
<dbReference type="Gene3D" id="3.30.200.20">
    <property type="entry name" value="Phosphorylase Kinase, domain 1"/>
    <property type="match status" value="1"/>
</dbReference>
<comment type="catalytic activity">
    <reaction evidence="8">
        <text>L-threonyl-[protein] + ATP = O-phospho-L-threonyl-[protein] + ADP + H(+)</text>
        <dbReference type="Rhea" id="RHEA:46608"/>
        <dbReference type="Rhea" id="RHEA-COMP:11060"/>
        <dbReference type="Rhea" id="RHEA-COMP:11605"/>
        <dbReference type="ChEBI" id="CHEBI:15378"/>
        <dbReference type="ChEBI" id="CHEBI:30013"/>
        <dbReference type="ChEBI" id="CHEBI:30616"/>
        <dbReference type="ChEBI" id="CHEBI:61977"/>
        <dbReference type="ChEBI" id="CHEBI:456216"/>
        <dbReference type="EC" id="2.7.11.1"/>
    </reaction>
</comment>
<dbReference type="SUPFAM" id="SSF56112">
    <property type="entry name" value="Protein kinase-like (PK-like)"/>
    <property type="match status" value="1"/>
</dbReference>
<sequence>MDSQENSNTMMQIIPDNSNAKKLFMRCYEHVNHYKDDFHAKFMVKLPIADDTNDEPVESDTDYESTVEGDSEEQYEGFYNISAAEELGPKSVQLGWRIGKGHHGRDSEHRMVDILLAKPADQHSKTLPSIVCRLILDEQLGILVVWRPDRSRGDIMIKLDDSWEVFAHGEKRPLYKKSSWLRAGNCDYEFRYTVQPSQREQFLAQRVQILGVMDKDIPPSLPTLTYVPGDPTWSNGKYVRLGTIGSGTFGYVREGFSTNSSQRIAIKELRLQKESESNSLLNELDIMRRLQGIHEMHEKGIMHRDITVGNMLILSYDSPRAVISDFGKAIHAQNSHETCIGPISTLAPEVWSATTYNPYDKAVDIWAYGYAIAQILRCVNVYKSNNNIISKEKHADILGNLDLHAAKFPKETELIKLVKSMLIWDAQQRIAAQLALDHPCWDDINRGSKRNIEDDGLEGSKRQAKASVSHRTVHDDSYALSQTQSFGSQTQMLLAKRR</sequence>
<comment type="subunit">
    <text evidence="2">Component of the EKC/KEOPS complex composed of at least BUD32, CGI121, GON7, KAE1 and PCC1; the whole complex dimerizes.</text>
</comment>
<evidence type="ECO:0000256" key="6">
    <source>
        <dbReference type="ARBA" id="ARBA00030980"/>
    </source>
</evidence>
<dbReference type="PROSITE" id="PS00109">
    <property type="entry name" value="PROTEIN_KINASE_TYR"/>
    <property type="match status" value="1"/>
</dbReference>
<evidence type="ECO:0000256" key="8">
    <source>
        <dbReference type="ARBA" id="ARBA00047899"/>
    </source>
</evidence>
<gene>
    <name evidence="13" type="ORF">GOMPHAMPRED_008086</name>
</gene>
<dbReference type="Proteomes" id="UP000664169">
    <property type="component" value="Unassembled WGS sequence"/>
</dbReference>
<dbReference type="EMBL" id="CAJPDQ010000009">
    <property type="protein sequence ID" value="CAF9914167.1"/>
    <property type="molecule type" value="Genomic_DNA"/>
</dbReference>
<feature type="domain" description="Protein kinase" evidence="12">
    <location>
        <begin position="92"/>
        <end position="441"/>
    </location>
</feature>
<evidence type="ECO:0000256" key="5">
    <source>
        <dbReference type="ARBA" id="ARBA00019973"/>
    </source>
</evidence>
<dbReference type="GO" id="GO:0005737">
    <property type="term" value="C:cytoplasm"/>
    <property type="evidence" value="ECO:0007669"/>
    <property type="project" value="TreeGrafter"/>
</dbReference>
<evidence type="ECO:0000259" key="12">
    <source>
        <dbReference type="PROSITE" id="PS50011"/>
    </source>
</evidence>
<dbReference type="OrthoDB" id="5979581at2759"/>
<organism evidence="13 14">
    <name type="scientific">Gomphillus americanus</name>
    <dbReference type="NCBI Taxonomy" id="1940652"/>
    <lineage>
        <taxon>Eukaryota</taxon>
        <taxon>Fungi</taxon>
        <taxon>Dikarya</taxon>
        <taxon>Ascomycota</taxon>
        <taxon>Pezizomycotina</taxon>
        <taxon>Lecanoromycetes</taxon>
        <taxon>OSLEUM clade</taxon>
        <taxon>Ostropomycetidae</taxon>
        <taxon>Ostropales</taxon>
        <taxon>Graphidaceae</taxon>
        <taxon>Gomphilloideae</taxon>
        <taxon>Gomphillus</taxon>
    </lineage>
</organism>
<accession>A0A8H3I403</accession>
<dbReference type="EC" id="2.7.11.1" evidence="3"/>
<dbReference type="Gene3D" id="1.10.510.10">
    <property type="entry name" value="Transferase(Phosphotransferase) domain 1"/>
    <property type="match status" value="1"/>
</dbReference>
<dbReference type="InterPro" id="IPR011009">
    <property type="entry name" value="Kinase-like_dom_sf"/>
</dbReference>
<dbReference type="InterPro" id="IPR008266">
    <property type="entry name" value="Tyr_kinase_AS"/>
</dbReference>
<feature type="region of interest" description="Disordered" evidence="11">
    <location>
        <begin position="51"/>
        <end position="72"/>
    </location>
</feature>
<dbReference type="Pfam" id="PF00069">
    <property type="entry name" value="Pkinase"/>
    <property type="match status" value="1"/>
</dbReference>
<evidence type="ECO:0000256" key="11">
    <source>
        <dbReference type="SAM" id="MobiDB-lite"/>
    </source>
</evidence>
<dbReference type="GO" id="GO:0044773">
    <property type="term" value="P:mitotic DNA damage checkpoint signaling"/>
    <property type="evidence" value="ECO:0007669"/>
    <property type="project" value="TreeGrafter"/>
</dbReference>
<dbReference type="PANTHER" id="PTHR44167">
    <property type="entry name" value="OVARIAN-SPECIFIC SERINE/THREONINE-PROTEIN KINASE LOK-RELATED"/>
    <property type="match status" value="1"/>
</dbReference>
<evidence type="ECO:0000256" key="3">
    <source>
        <dbReference type="ARBA" id="ARBA00012513"/>
    </source>
</evidence>
<dbReference type="GO" id="GO:0005634">
    <property type="term" value="C:nucleus"/>
    <property type="evidence" value="ECO:0007669"/>
    <property type="project" value="TreeGrafter"/>
</dbReference>
<proteinExistence type="predicted"/>